<gene>
    <name evidence="1" type="ORF">RM590_20035</name>
</gene>
<dbReference type="EMBL" id="JAVREL010000011">
    <property type="protein sequence ID" value="MDT0344884.1"/>
    <property type="molecule type" value="Genomic_DNA"/>
</dbReference>
<keyword evidence="2" id="KW-1185">Reference proteome</keyword>
<dbReference type="RefSeq" id="WP_311706006.1">
    <property type="nucleotide sequence ID" value="NZ_JAVREL010000011.1"/>
</dbReference>
<evidence type="ECO:0000313" key="1">
    <source>
        <dbReference type="EMBL" id="MDT0344884.1"/>
    </source>
</evidence>
<proteinExistence type="predicted"/>
<evidence type="ECO:0000313" key="2">
    <source>
        <dbReference type="Proteomes" id="UP001183246"/>
    </source>
</evidence>
<sequence>MAARSPRSGMDIRLRWWAVALPAAAFAALVMLLVSGTGAEAAPGEERQHLGQLLQQVGDVWLP</sequence>
<name>A0ABU2MTC5_9ACTN</name>
<reference evidence="2" key="1">
    <citation type="submission" date="2023-07" db="EMBL/GenBank/DDBJ databases">
        <title>30 novel species of actinomycetes from the DSMZ collection.</title>
        <authorList>
            <person name="Nouioui I."/>
        </authorList>
    </citation>
    <scope>NUCLEOTIDE SEQUENCE [LARGE SCALE GENOMIC DNA]</scope>
    <source>
        <strain evidence="2">DSM 44938</strain>
    </source>
</reference>
<accession>A0ABU2MTC5</accession>
<organism evidence="1 2">
    <name type="scientific">Streptomyces litchfieldiae</name>
    <dbReference type="NCBI Taxonomy" id="3075543"/>
    <lineage>
        <taxon>Bacteria</taxon>
        <taxon>Bacillati</taxon>
        <taxon>Actinomycetota</taxon>
        <taxon>Actinomycetes</taxon>
        <taxon>Kitasatosporales</taxon>
        <taxon>Streptomycetaceae</taxon>
        <taxon>Streptomyces</taxon>
    </lineage>
</organism>
<protein>
    <submittedName>
        <fullName evidence="1">Uncharacterized protein</fullName>
    </submittedName>
</protein>
<dbReference type="Proteomes" id="UP001183246">
    <property type="component" value="Unassembled WGS sequence"/>
</dbReference>
<comment type="caution">
    <text evidence="1">The sequence shown here is derived from an EMBL/GenBank/DDBJ whole genome shotgun (WGS) entry which is preliminary data.</text>
</comment>